<feature type="region of interest" description="Disordered" evidence="4">
    <location>
        <begin position="40"/>
        <end position="91"/>
    </location>
</feature>
<dbReference type="Proteomes" id="UP000215453">
    <property type="component" value="Chromosome 1"/>
</dbReference>
<keyword evidence="1" id="KW-0479">Metal-binding</keyword>
<dbReference type="GO" id="GO:0008270">
    <property type="term" value="F:zinc ion binding"/>
    <property type="evidence" value="ECO:0007669"/>
    <property type="project" value="UniProtKB-KW"/>
</dbReference>
<name>A0A1Y6LAF6_ZYMTR</name>
<organism evidence="6 7">
    <name type="scientific">Zymoseptoria tritici ST99CH_1A5</name>
    <dbReference type="NCBI Taxonomy" id="1276529"/>
    <lineage>
        <taxon>Eukaryota</taxon>
        <taxon>Fungi</taxon>
        <taxon>Dikarya</taxon>
        <taxon>Ascomycota</taxon>
        <taxon>Pezizomycotina</taxon>
        <taxon>Dothideomycetes</taxon>
        <taxon>Dothideomycetidae</taxon>
        <taxon>Mycosphaerellales</taxon>
        <taxon>Mycosphaerellaceae</taxon>
        <taxon>Zymoseptoria</taxon>
    </lineage>
</organism>
<protein>
    <recommendedName>
        <fullName evidence="5">Zinc finger PHD-type domain-containing protein</fullName>
    </recommendedName>
</protein>
<keyword evidence="3" id="KW-0862">Zinc</keyword>
<dbReference type="InterPro" id="IPR001965">
    <property type="entry name" value="Znf_PHD"/>
</dbReference>
<dbReference type="InterPro" id="IPR013083">
    <property type="entry name" value="Znf_RING/FYVE/PHD"/>
</dbReference>
<evidence type="ECO:0000256" key="1">
    <source>
        <dbReference type="ARBA" id="ARBA00022723"/>
    </source>
</evidence>
<dbReference type="Gene3D" id="3.30.40.10">
    <property type="entry name" value="Zinc/RING finger domain, C3HC4 (zinc finger)"/>
    <property type="match status" value="1"/>
</dbReference>
<dbReference type="InterPro" id="IPR011011">
    <property type="entry name" value="Znf_FYVE_PHD"/>
</dbReference>
<dbReference type="SMART" id="SM00249">
    <property type="entry name" value="PHD"/>
    <property type="match status" value="1"/>
</dbReference>
<evidence type="ECO:0000313" key="7">
    <source>
        <dbReference type="Proteomes" id="UP000215453"/>
    </source>
</evidence>
<dbReference type="EMBL" id="LT882676">
    <property type="protein sequence ID" value="SMY19521.1"/>
    <property type="molecule type" value="Genomic_DNA"/>
</dbReference>
<reference evidence="6 7" key="1">
    <citation type="submission" date="2016-10" db="EMBL/GenBank/DDBJ databases">
        <authorList>
            <person name="Varghese N."/>
        </authorList>
    </citation>
    <scope>NUCLEOTIDE SEQUENCE [LARGE SCALE GENOMIC DNA]</scope>
</reference>
<proteinExistence type="predicted"/>
<accession>A0A1Y6LAF6</accession>
<dbReference type="SUPFAM" id="SSF57903">
    <property type="entry name" value="FYVE/PHD zinc finger"/>
    <property type="match status" value="1"/>
</dbReference>
<evidence type="ECO:0000256" key="4">
    <source>
        <dbReference type="SAM" id="MobiDB-lite"/>
    </source>
</evidence>
<dbReference type="Pfam" id="PF00628">
    <property type="entry name" value="PHD"/>
    <property type="match status" value="1"/>
</dbReference>
<feature type="compositionally biased region" description="Acidic residues" evidence="4">
    <location>
        <begin position="68"/>
        <end position="86"/>
    </location>
</feature>
<evidence type="ECO:0000313" key="6">
    <source>
        <dbReference type="EMBL" id="SMY19521.1"/>
    </source>
</evidence>
<feature type="domain" description="Zinc finger PHD-type" evidence="5">
    <location>
        <begin position="1"/>
        <end position="35"/>
    </location>
</feature>
<dbReference type="InterPro" id="IPR019787">
    <property type="entry name" value="Znf_PHD-finger"/>
</dbReference>
<sequence length="523" mass="59437">MICCDGQCQQWFHFACVGLTKTTIPTGDWYCTLCTGPTTVDQDPVDQPSNRDIGDYELIDDERMHGENDDEELDDDDEELDDDDELNNDRDAGAGLIEDLQEELDGLSSRAKQILDQIQPAMPASHTKPSRGSKQCDEWMTHIAMCIFEDSQEKYPADNSPFHDATYLFLSRSYHIRRQLIAKGLTAFSTHAKAAIAAHANGLRTFDTMKPLPSEDELPFDKCWSLYNILGVDTTVQIGAKHQFAPYAGMTAAQAGSKRRRYAHQDWFNKGIEAVLEDRKKEHGKRRALKAYEFLAKDEVQTTFHVLAKWKRLDETSSAEYTLKFLIQLFETVLMILEGTIDTDNPLLNQATRNLITRCRTPDMPRSTSAQKPLNSELSIAQPMHSIRIKKKFLTILRNVITNSASVSPRQLYQEALSHGFKGSDEAVRRYWIKWSEDGSLPEARRHKPGRNRANDDILRDVITNSTSDKATQVLQEALSQGFKGSIGTVYYWWKKWSKDGSLPEARRDKLRSYKAKQATLSA</sequence>
<keyword evidence="2" id="KW-0863">Zinc-finger</keyword>
<evidence type="ECO:0000259" key="5">
    <source>
        <dbReference type="SMART" id="SM00249"/>
    </source>
</evidence>
<gene>
    <name evidence="6" type="ORF">ZT1A5_G956</name>
</gene>
<evidence type="ECO:0000256" key="3">
    <source>
        <dbReference type="ARBA" id="ARBA00022833"/>
    </source>
</evidence>
<dbReference type="AlphaFoldDB" id="A0A1Y6LAF6"/>
<evidence type="ECO:0000256" key="2">
    <source>
        <dbReference type="ARBA" id="ARBA00022771"/>
    </source>
</evidence>